<dbReference type="GO" id="GO:0090529">
    <property type="term" value="P:cell septum assembly"/>
    <property type="evidence" value="ECO:0007669"/>
    <property type="project" value="InterPro"/>
</dbReference>
<dbReference type="OrthoDB" id="9790370at2"/>
<dbReference type="Gene3D" id="3.40.50.11690">
    <property type="entry name" value="Cell division protein FtsQ/DivIB"/>
    <property type="match status" value="1"/>
</dbReference>
<accession>A0A240UTE1</accession>
<evidence type="ECO:0000313" key="11">
    <source>
        <dbReference type="Proteomes" id="UP000194457"/>
    </source>
</evidence>
<sequence>MTTATSNRLLGLILIVALLVAGGRTLWIWLDKPIERVSIRGDLEYVNAAYLQDQLSPLIAGESWLSVDIGQLRQEALEVPWLKDVRLSRRWPNALTFELYEQRPVAWWNDGSLLNAQGEPFAAGPISNVGTRPWLAGPQGSGPEVLAYYDALKKQFARLDLTITQLRLEPRGAWRVQLDNAFWIMLGRTDLDMRLERFMTAWQRGLSKDRDDIRYIDLRYPNGVSVAWHGENDPENDNSDG</sequence>
<dbReference type="EMBL" id="CP021358">
    <property type="protein sequence ID" value="ART64280.1"/>
    <property type="molecule type" value="Genomic_DNA"/>
</dbReference>
<dbReference type="KEGG" id="kma:B9H00_15485"/>
<dbReference type="HAMAP" id="MF_00911">
    <property type="entry name" value="FtsQ_subfam"/>
    <property type="match status" value="1"/>
</dbReference>
<keyword evidence="4 9" id="KW-0132">Cell division</keyword>
<protein>
    <recommendedName>
        <fullName evidence="9">Cell division protein FtsQ</fullName>
    </recommendedName>
</protein>
<evidence type="ECO:0000256" key="3">
    <source>
        <dbReference type="ARBA" id="ARBA00022519"/>
    </source>
</evidence>
<keyword evidence="6 9" id="KW-1133">Transmembrane helix</keyword>
<evidence type="ECO:0000313" key="10">
    <source>
        <dbReference type="EMBL" id="ART64280.1"/>
    </source>
</evidence>
<comment type="function">
    <text evidence="9">Essential cell division protein. May link together the upstream cell division proteins, which are predominantly cytoplasmic, with the downstream cell division proteins, which are predominantly periplasmic. May control correct divisome assembly.</text>
</comment>
<evidence type="ECO:0000256" key="7">
    <source>
        <dbReference type="ARBA" id="ARBA00023136"/>
    </source>
</evidence>
<reference evidence="10 11" key="1">
    <citation type="submission" date="2017-05" db="EMBL/GenBank/DDBJ databases">
        <authorList>
            <person name="Song R."/>
            <person name="Chenine A.L."/>
            <person name="Ruprecht R.M."/>
        </authorList>
    </citation>
    <scope>NUCLEOTIDE SEQUENCE [LARGE SCALE GENOMIC DNA]</scope>
    <source>
        <strain evidence="10">SW32</strain>
    </source>
</reference>
<organism evidence="10 11">
    <name type="scientific">Kushneria marisflavi</name>
    <dbReference type="NCBI Taxonomy" id="157779"/>
    <lineage>
        <taxon>Bacteria</taxon>
        <taxon>Pseudomonadati</taxon>
        <taxon>Pseudomonadota</taxon>
        <taxon>Gammaproteobacteria</taxon>
        <taxon>Oceanospirillales</taxon>
        <taxon>Halomonadaceae</taxon>
        <taxon>Kushneria</taxon>
    </lineage>
</organism>
<gene>
    <name evidence="9" type="primary">ftsQ</name>
    <name evidence="10" type="ORF">B9H00_15485</name>
</gene>
<dbReference type="PANTHER" id="PTHR35851:SF1">
    <property type="entry name" value="CELL DIVISION PROTEIN FTSQ"/>
    <property type="match status" value="1"/>
</dbReference>
<dbReference type="PROSITE" id="PS51779">
    <property type="entry name" value="POTRA"/>
    <property type="match status" value="1"/>
</dbReference>
<keyword evidence="2 9" id="KW-1003">Cell membrane</keyword>
<dbReference type="InterPro" id="IPR026579">
    <property type="entry name" value="FtsQ"/>
</dbReference>
<dbReference type="GO" id="GO:0032153">
    <property type="term" value="C:cell division site"/>
    <property type="evidence" value="ECO:0007669"/>
    <property type="project" value="UniProtKB-UniRule"/>
</dbReference>
<evidence type="ECO:0000256" key="9">
    <source>
        <dbReference type="HAMAP-Rule" id="MF_00911"/>
    </source>
</evidence>
<keyword evidence="11" id="KW-1185">Reference proteome</keyword>
<evidence type="ECO:0000256" key="1">
    <source>
        <dbReference type="ARBA" id="ARBA00004370"/>
    </source>
</evidence>
<evidence type="ECO:0000256" key="2">
    <source>
        <dbReference type="ARBA" id="ARBA00022475"/>
    </source>
</evidence>
<dbReference type="InterPro" id="IPR045335">
    <property type="entry name" value="FtsQ_C_sf"/>
</dbReference>
<proteinExistence type="inferred from homology"/>
<evidence type="ECO:0000256" key="8">
    <source>
        <dbReference type="ARBA" id="ARBA00023306"/>
    </source>
</evidence>
<dbReference type="InterPro" id="IPR013685">
    <property type="entry name" value="POTRA_FtsQ_type"/>
</dbReference>
<dbReference type="InterPro" id="IPR005548">
    <property type="entry name" value="Cell_div_FtsQ/DivIB_C"/>
</dbReference>
<dbReference type="Pfam" id="PF08478">
    <property type="entry name" value="POTRA_1"/>
    <property type="match status" value="1"/>
</dbReference>
<keyword evidence="5 9" id="KW-0812">Transmembrane</keyword>
<evidence type="ECO:0000256" key="4">
    <source>
        <dbReference type="ARBA" id="ARBA00022618"/>
    </source>
</evidence>
<dbReference type="Proteomes" id="UP000194457">
    <property type="component" value="Chromosome"/>
</dbReference>
<comment type="similarity">
    <text evidence="9">Belongs to the FtsQ/DivIB family. FtsQ subfamily.</text>
</comment>
<dbReference type="InterPro" id="IPR034746">
    <property type="entry name" value="POTRA"/>
</dbReference>
<comment type="subunit">
    <text evidence="9">Part of a complex composed of FtsB, FtsL and FtsQ.</text>
</comment>
<dbReference type="GO" id="GO:0043093">
    <property type="term" value="P:FtsZ-dependent cytokinesis"/>
    <property type="evidence" value="ECO:0007669"/>
    <property type="project" value="UniProtKB-UniRule"/>
</dbReference>
<comment type="subcellular location">
    <subcellularLocation>
        <location evidence="9">Cell inner membrane</location>
        <topology evidence="9">Single-pass type II membrane protein</topology>
    </subcellularLocation>
    <subcellularLocation>
        <location evidence="1">Membrane</location>
    </subcellularLocation>
    <text evidence="9">Localizes to the division septum.</text>
</comment>
<dbReference type="GO" id="GO:0005886">
    <property type="term" value="C:plasma membrane"/>
    <property type="evidence" value="ECO:0007669"/>
    <property type="project" value="UniProtKB-SubCell"/>
</dbReference>
<dbReference type="RefSeq" id="WP_086901406.1">
    <property type="nucleotide sequence ID" value="NZ_CP021358.1"/>
</dbReference>
<evidence type="ECO:0000256" key="5">
    <source>
        <dbReference type="ARBA" id="ARBA00022692"/>
    </source>
</evidence>
<keyword evidence="3 9" id="KW-0997">Cell inner membrane</keyword>
<dbReference type="Gene3D" id="3.10.20.310">
    <property type="entry name" value="membrane protein fhac"/>
    <property type="match status" value="1"/>
</dbReference>
<keyword evidence="8 9" id="KW-0131">Cell cycle</keyword>
<name>A0A240UTE1_9GAMM</name>
<dbReference type="PANTHER" id="PTHR35851">
    <property type="entry name" value="CELL DIVISION PROTEIN FTSQ"/>
    <property type="match status" value="1"/>
</dbReference>
<dbReference type="Pfam" id="PF03799">
    <property type="entry name" value="FtsQ_DivIB_C"/>
    <property type="match status" value="1"/>
</dbReference>
<dbReference type="AlphaFoldDB" id="A0A240UTE1"/>
<evidence type="ECO:0000256" key="6">
    <source>
        <dbReference type="ARBA" id="ARBA00022989"/>
    </source>
</evidence>
<keyword evidence="7 9" id="KW-0472">Membrane</keyword>